<dbReference type="InterPro" id="IPR003594">
    <property type="entry name" value="HATPase_dom"/>
</dbReference>
<name>A0ABV6JC50_9BACL</name>
<dbReference type="PANTHER" id="PTHR43065:SF46">
    <property type="entry name" value="C4-DICARBOXYLATE TRANSPORT SENSOR PROTEIN DCTB"/>
    <property type="match status" value="1"/>
</dbReference>
<dbReference type="InterPro" id="IPR036097">
    <property type="entry name" value="HisK_dim/P_sf"/>
</dbReference>
<comment type="catalytic activity">
    <reaction evidence="1">
        <text>ATP + protein L-histidine = ADP + protein N-phospho-L-histidine.</text>
        <dbReference type="EC" id="2.7.13.3"/>
    </reaction>
</comment>
<dbReference type="Pfam" id="PF00512">
    <property type="entry name" value="HisKA"/>
    <property type="match status" value="1"/>
</dbReference>
<dbReference type="SMART" id="SM00387">
    <property type="entry name" value="HATPase_c"/>
    <property type="match status" value="1"/>
</dbReference>
<feature type="transmembrane region" description="Helical" evidence="9">
    <location>
        <begin position="12"/>
        <end position="32"/>
    </location>
</feature>
<dbReference type="SUPFAM" id="SSF55874">
    <property type="entry name" value="ATPase domain of HSP90 chaperone/DNA topoisomerase II/histidine kinase"/>
    <property type="match status" value="1"/>
</dbReference>
<dbReference type="SUPFAM" id="SSF55785">
    <property type="entry name" value="PYP-like sensor domain (PAS domain)"/>
    <property type="match status" value="1"/>
</dbReference>
<proteinExistence type="predicted"/>
<evidence type="ECO:0000256" key="8">
    <source>
        <dbReference type="ARBA" id="ARBA00023012"/>
    </source>
</evidence>
<feature type="transmembrane region" description="Helical" evidence="9">
    <location>
        <begin position="38"/>
        <end position="61"/>
    </location>
</feature>
<dbReference type="InterPro" id="IPR003661">
    <property type="entry name" value="HisK_dim/P_dom"/>
</dbReference>
<keyword evidence="3" id="KW-0597">Phosphoprotein</keyword>
<dbReference type="PRINTS" id="PR00344">
    <property type="entry name" value="BCTRLSENSOR"/>
</dbReference>
<evidence type="ECO:0000256" key="6">
    <source>
        <dbReference type="ARBA" id="ARBA00022777"/>
    </source>
</evidence>
<gene>
    <name evidence="11" type="ORF">ACFFJ8_12600</name>
</gene>
<keyword evidence="4" id="KW-0808">Transferase</keyword>
<keyword evidence="7" id="KW-0067">ATP-binding</keyword>
<evidence type="ECO:0000256" key="1">
    <source>
        <dbReference type="ARBA" id="ARBA00000085"/>
    </source>
</evidence>
<keyword evidence="12" id="KW-1185">Reference proteome</keyword>
<evidence type="ECO:0000256" key="4">
    <source>
        <dbReference type="ARBA" id="ARBA00022679"/>
    </source>
</evidence>
<evidence type="ECO:0000256" key="9">
    <source>
        <dbReference type="SAM" id="Phobius"/>
    </source>
</evidence>
<dbReference type="Gene3D" id="3.30.450.20">
    <property type="entry name" value="PAS domain"/>
    <property type="match status" value="1"/>
</dbReference>
<keyword evidence="9" id="KW-1133">Transmembrane helix</keyword>
<evidence type="ECO:0000259" key="10">
    <source>
        <dbReference type="PROSITE" id="PS50109"/>
    </source>
</evidence>
<dbReference type="Gene3D" id="3.30.565.10">
    <property type="entry name" value="Histidine kinase-like ATPase, C-terminal domain"/>
    <property type="match status" value="1"/>
</dbReference>
<dbReference type="SMART" id="SM00388">
    <property type="entry name" value="HisKA"/>
    <property type="match status" value="1"/>
</dbReference>
<feature type="domain" description="Histidine kinase" evidence="10">
    <location>
        <begin position="288"/>
        <end position="493"/>
    </location>
</feature>
<dbReference type="Gene3D" id="1.10.287.130">
    <property type="match status" value="1"/>
</dbReference>
<dbReference type="InterPro" id="IPR000014">
    <property type="entry name" value="PAS"/>
</dbReference>
<evidence type="ECO:0000256" key="3">
    <source>
        <dbReference type="ARBA" id="ARBA00022553"/>
    </source>
</evidence>
<dbReference type="InterPro" id="IPR004358">
    <property type="entry name" value="Sig_transdc_His_kin-like_C"/>
</dbReference>
<dbReference type="RefSeq" id="WP_204819316.1">
    <property type="nucleotide sequence ID" value="NZ_JANHOF010000003.1"/>
</dbReference>
<protein>
    <recommendedName>
        <fullName evidence="2">histidine kinase</fullName>
        <ecNumber evidence="2">2.7.13.3</ecNumber>
    </recommendedName>
</protein>
<keyword evidence="9" id="KW-0472">Membrane</keyword>
<dbReference type="EC" id="2.7.13.3" evidence="2"/>
<accession>A0ABV6JC50</accession>
<evidence type="ECO:0000313" key="11">
    <source>
        <dbReference type="EMBL" id="MFC0392203.1"/>
    </source>
</evidence>
<dbReference type="InterPro" id="IPR036890">
    <property type="entry name" value="HATPase_C_sf"/>
</dbReference>
<feature type="transmembrane region" description="Helical" evidence="9">
    <location>
        <begin position="112"/>
        <end position="130"/>
    </location>
</feature>
<feature type="transmembrane region" description="Helical" evidence="9">
    <location>
        <begin position="73"/>
        <end position="92"/>
    </location>
</feature>
<keyword evidence="6" id="KW-0418">Kinase</keyword>
<dbReference type="Proteomes" id="UP001589818">
    <property type="component" value="Unassembled WGS sequence"/>
</dbReference>
<evidence type="ECO:0000313" key="12">
    <source>
        <dbReference type="Proteomes" id="UP001589818"/>
    </source>
</evidence>
<comment type="caution">
    <text evidence="11">The sequence shown here is derived from an EMBL/GenBank/DDBJ whole genome shotgun (WGS) entry which is preliminary data.</text>
</comment>
<reference evidence="11 12" key="1">
    <citation type="submission" date="2024-09" db="EMBL/GenBank/DDBJ databases">
        <authorList>
            <person name="Sun Q."/>
            <person name="Mori K."/>
        </authorList>
    </citation>
    <scope>NUCLEOTIDE SEQUENCE [LARGE SCALE GENOMIC DNA]</scope>
    <source>
        <strain evidence="11 12">CCM 4839</strain>
    </source>
</reference>
<organism evidence="11 12">
    <name type="scientific">Paenibacillus mendelii</name>
    <dbReference type="NCBI Taxonomy" id="206163"/>
    <lineage>
        <taxon>Bacteria</taxon>
        <taxon>Bacillati</taxon>
        <taxon>Bacillota</taxon>
        <taxon>Bacilli</taxon>
        <taxon>Bacillales</taxon>
        <taxon>Paenibacillaceae</taxon>
        <taxon>Paenibacillus</taxon>
    </lineage>
</organism>
<dbReference type="SUPFAM" id="SSF47384">
    <property type="entry name" value="Homodimeric domain of signal transducing histidine kinase"/>
    <property type="match status" value="1"/>
</dbReference>
<evidence type="ECO:0000256" key="2">
    <source>
        <dbReference type="ARBA" id="ARBA00012438"/>
    </source>
</evidence>
<keyword evidence="5" id="KW-0547">Nucleotide-binding</keyword>
<keyword evidence="8" id="KW-0902">Two-component regulatory system</keyword>
<dbReference type="PANTHER" id="PTHR43065">
    <property type="entry name" value="SENSOR HISTIDINE KINASE"/>
    <property type="match status" value="1"/>
</dbReference>
<dbReference type="Pfam" id="PF02518">
    <property type="entry name" value="HATPase_c"/>
    <property type="match status" value="1"/>
</dbReference>
<keyword evidence="9" id="KW-0812">Transmembrane</keyword>
<dbReference type="NCBIfam" id="TIGR00229">
    <property type="entry name" value="sensory_box"/>
    <property type="match status" value="1"/>
</dbReference>
<dbReference type="PROSITE" id="PS50109">
    <property type="entry name" value="HIS_KIN"/>
    <property type="match status" value="1"/>
</dbReference>
<dbReference type="EMBL" id="JBHLVF010000017">
    <property type="protein sequence ID" value="MFC0392203.1"/>
    <property type="molecule type" value="Genomic_DNA"/>
</dbReference>
<sequence length="497" mass="56305">MDYCLVPLLVGSLYGGIYVTFALVFTYVTLQLATGDGIWIWVELGGVLLIMLPVLLAAARPFQQADRKGKQRLALASAAVMMFIESGVFLSYRYMEQFEISASHILLLLLNAGYYLIVTWVIVFLVENFIEKQHLQKKLETISDNYRIEVQKMQQFIDKMPLGVLFIDQNGKISHINEMAIVTLQHKVSGKEREELLGKPYTVLDDGMEHASVSKQLHQALNGNQTSSEYIHEQGKIYMQTGISVRDMENNNIIGAAIISHDISELNRLRDEVGRMERLSLVGQMAASITHEIRNPMAVIRGFVQLMRERSPEHQQEYFRIVMEELDRANGIINDFLSLAQNRIIEKESCSLHDIINDLMPLLLADSNMRGQTIELELDEYMPRMMLNAKEMKQLILNLARNGMEAMDHTGVLKVYTSVTNDHVELRVTDNGCGIPTEQQERLFEPFYTTKARGTGLGLPLCLSIVERHGGQIRVESTEGIGTAFIVTFQHNAVVLR</sequence>
<dbReference type="CDD" id="cd00130">
    <property type="entry name" value="PAS"/>
    <property type="match status" value="1"/>
</dbReference>
<evidence type="ECO:0000256" key="7">
    <source>
        <dbReference type="ARBA" id="ARBA00022840"/>
    </source>
</evidence>
<dbReference type="CDD" id="cd00082">
    <property type="entry name" value="HisKA"/>
    <property type="match status" value="1"/>
</dbReference>
<dbReference type="InterPro" id="IPR035965">
    <property type="entry name" value="PAS-like_dom_sf"/>
</dbReference>
<evidence type="ECO:0000256" key="5">
    <source>
        <dbReference type="ARBA" id="ARBA00022741"/>
    </source>
</evidence>
<dbReference type="InterPro" id="IPR005467">
    <property type="entry name" value="His_kinase_dom"/>
</dbReference>